<reference evidence="5" key="2">
    <citation type="submission" date="2022-01" db="EMBL/GenBank/DDBJ databases">
        <authorList>
            <person name="Yamashiro T."/>
            <person name="Shiraishi A."/>
            <person name="Satake H."/>
            <person name="Nakayama K."/>
        </authorList>
    </citation>
    <scope>NUCLEOTIDE SEQUENCE</scope>
</reference>
<keyword evidence="6" id="KW-1185">Reference proteome</keyword>
<evidence type="ECO:0000259" key="4">
    <source>
        <dbReference type="PROSITE" id="PS51334"/>
    </source>
</evidence>
<dbReference type="PANTHER" id="PTHR33101">
    <property type="entry name" value="ROP GUANINE NUCLEOTIDE EXCHANGE FACTOR 1"/>
    <property type="match status" value="1"/>
</dbReference>
<keyword evidence="5" id="KW-0808">Transferase</keyword>
<sequence length="641" mass="73308">MESLNSNSQEIELHQLQQMQDKAKESCMISFLLLHSHLKALVNNDLKGTSIEGGFERASATLFEQDVQTFTRTIFINLDHLEKHLSKEEFKKLNPLVHLEYFCNNFRRSSIHDSCSILKKSKEGNVDSSKVLDVDLVVTESNETESERHVSRSRSGKDTHAEDADINFVNDKQPLAEVQLTVQHDTLANEKQHSVQSEPIYNTHLLEKVDRNTIPDLTNMYHRGGEIEQNAKKYQVSCPLLDPSFDNITTAFLNQSLESENIFLKKNVAQIQKDLSRMEPHCVNMELKYQNQALKDGQHGQILNETSNKAKIKKKIEVLEKINIQLEHSVAKLLAKNKKLHKDNEHLKQTYKDLYDSKTTRVQTKDHNDSLIAQINSKNVENAQEKVFANVALKNELRKLKGKSVDTIESAPAKSYHVNAPSSSRNSQKESYRSNDMAHKYYLEEAKKNGQERDKKSTTSMMPFAKSQNTTKTCKSKPRSNNQTSRRGRTSVGDIIYKYITSGGKFSPEHLLDSLNISSEHEALELADRVEASMYTWRRKACTKYSKSSWEMVKQHVAEIKKSVKNVILAERADSLLFSLKQRYPELSQTALDTSKIHYNKDVGQAILESYSRVLEGLAFNIVAWIDDLLFEDKSARNQET</sequence>
<keyword evidence="1 2" id="KW-0344">Guanine-nucleotide releasing factor</keyword>
<accession>A0ABQ5HS34</accession>
<evidence type="ECO:0000313" key="5">
    <source>
        <dbReference type="EMBL" id="GJT90609.1"/>
    </source>
</evidence>
<evidence type="ECO:0000256" key="2">
    <source>
        <dbReference type="PROSITE-ProRule" id="PRU00663"/>
    </source>
</evidence>
<dbReference type="Gene3D" id="1.20.58.1310">
    <property type="entry name" value="PRONE domain, subdomain 2"/>
    <property type="match status" value="1"/>
</dbReference>
<protein>
    <submittedName>
        <fullName evidence="5">Reverse transcriptase domain-containing protein</fullName>
    </submittedName>
</protein>
<dbReference type="PANTHER" id="PTHR33101:SF47">
    <property type="entry name" value="ROP GUANINE NUCLEOTIDE EXCHANGE FACTOR 2-RELATED"/>
    <property type="match status" value="1"/>
</dbReference>
<proteinExistence type="predicted"/>
<organism evidence="5 6">
    <name type="scientific">Tanacetum coccineum</name>
    <dbReference type="NCBI Taxonomy" id="301880"/>
    <lineage>
        <taxon>Eukaryota</taxon>
        <taxon>Viridiplantae</taxon>
        <taxon>Streptophyta</taxon>
        <taxon>Embryophyta</taxon>
        <taxon>Tracheophyta</taxon>
        <taxon>Spermatophyta</taxon>
        <taxon>Magnoliopsida</taxon>
        <taxon>eudicotyledons</taxon>
        <taxon>Gunneridae</taxon>
        <taxon>Pentapetalae</taxon>
        <taxon>asterids</taxon>
        <taxon>campanulids</taxon>
        <taxon>Asterales</taxon>
        <taxon>Asteraceae</taxon>
        <taxon>Asteroideae</taxon>
        <taxon>Anthemideae</taxon>
        <taxon>Anthemidinae</taxon>
        <taxon>Tanacetum</taxon>
    </lineage>
</organism>
<dbReference type="EMBL" id="BQNB010019938">
    <property type="protein sequence ID" value="GJT90609.1"/>
    <property type="molecule type" value="Genomic_DNA"/>
</dbReference>
<feature type="compositionally biased region" description="Basic and acidic residues" evidence="3">
    <location>
        <begin position="445"/>
        <end position="457"/>
    </location>
</feature>
<keyword evidence="5" id="KW-0695">RNA-directed DNA polymerase</keyword>
<reference evidence="5" key="1">
    <citation type="journal article" date="2022" name="Int. J. Mol. Sci.">
        <title>Draft Genome of Tanacetum Coccineum: Genomic Comparison of Closely Related Tanacetum-Family Plants.</title>
        <authorList>
            <person name="Yamashiro T."/>
            <person name="Shiraishi A."/>
            <person name="Nakayama K."/>
            <person name="Satake H."/>
        </authorList>
    </citation>
    <scope>NUCLEOTIDE SEQUENCE</scope>
</reference>
<name>A0ABQ5HS34_9ASTR</name>
<dbReference type="InterPro" id="IPR005512">
    <property type="entry name" value="PRONE_dom"/>
</dbReference>
<dbReference type="Proteomes" id="UP001151760">
    <property type="component" value="Unassembled WGS sequence"/>
</dbReference>
<feature type="compositionally biased region" description="Basic and acidic residues" evidence="3">
    <location>
        <begin position="145"/>
        <end position="163"/>
    </location>
</feature>
<evidence type="ECO:0000256" key="3">
    <source>
        <dbReference type="SAM" id="MobiDB-lite"/>
    </source>
</evidence>
<gene>
    <name evidence="5" type="ORF">Tco_1079454</name>
</gene>
<comment type="caution">
    <text evidence="5">The sequence shown here is derived from an EMBL/GenBank/DDBJ whole genome shotgun (WGS) entry which is preliminary data.</text>
</comment>
<feature type="domain" description="PRONE" evidence="4">
    <location>
        <begin position="476"/>
        <end position="641"/>
    </location>
</feature>
<dbReference type="InterPro" id="IPR038937">
    <property type="entry name" value="RopGEF"/>
</dbReference>
<feature type="compositionally biased region" description="Polar residues" evidence="3">
    <location>
        <begin position="458"/>
        <end position="485"/>
    </location>
</feature>
<feature type="region of interest" description="Disordered" evidence="3">
    <location>
        <begin position="140"/>
        <end position="165"/>
    </location>
</feature>
<keyword evidence="5" id="KW-0548">Nucleotidyltransferase</keyword>
<dbReference type="PROSITE" id="PS51334">
    <property type="entry name" value="PRONE"/>
    <property type="match status" value="1"/>
</dbReference>
<feature type="region of interest" description="Disordered" evidence="3">
    <location>
        <begin position="445"/>
        <end position="488"/>
    </location>
</feature>
<dbReference type="GO" id="GO:0003964">
    <property type="term" value="F:RNA-directed DNA polymerase activity"/>
    <property type="evidence" value="ECO:0007669"/>
    <property type="project" value="UniProtKB-KW"/>
</dbReference>
<evidence type="ECO:0000256" key="1">
    <source>
        <dbReference type="ARBA" id="ARBA00022658"/>
    </source>
</evidence>
<dbReference type="Pfam" id="PF03759">
    <property type="entry name" value="PRONE"/>
    <property type="match status" value="1"/>
</dbReference>
<evidence type="ECO:0000313" key="6">
    <source>
        <dbReference type="Proteomes" id="UP001151760"/>
    </source>
</evidence>